<evidence type="ECO:0000256" key="1">
    <source>
        <dbReference type="ARBA" id="ARBA00000085"/>
    </source>
</evidence>
<comment type="caution">
    <text evidence="9">The sequence shown here is derived from an EMBL/GenBank/DDBJ whole genome shotgun (WGS) entry which is preliminary data.</text>
</comment>
<keyword evidence="5" id="KW-0547">Nucleotide-binding</keyword>
<dbReference type="SUPFAM" id="SSF55874">
    <property type="entry name" value="ATPase domain of HSP90 chaperone/DNA topoisomerase II/histidine kinase"/>
    <property type="match status" value="1"/>
</dbReference>
<dbReference type="AlphaFoldDB" id="A0A839YRZ5"/>
<dbReference type="GO" id="GO:0006355">
    <property type="term" value="P:regulation of DNA-templated transcription"/>
    <property type="evidence" value="ECO:0007669"/>
    <property type="project" value="InterPro"/>
</dbReference>
<dbReference type="PANTHER" id="PTHR41523:SF8">
    <property type="entry name" value="ETHYLENE RESPONSE SENSOR PROTEIN"/>
    <property type="match status" value="1"/>
</dbReference>
<feature type="domain" description="PAS" evidence="8">
    <location>
        <begin position="6"/>
        <end position="77"/>
    </location>
</feature>
<keyword evidence="4" id="KW-0808">Transferase</keyword>
<dbReference type="Pfam" id="PF07536">
    <property type="entry name" value="HWE_HK"/>
    <property type="match status" value="1"/>
</dbReference>
<dbReference type="CDD" id="cd00130">
    <property type="entry name" value="PAS"/>
    <property type="match status" value="1"/>
</dbReference>
<evidence type="ECO:0000313" key="10">
    <source>
        <dbReference type="Proteomes" id="UP000578569"/>
    </source>
</evidence>
<sequence length="321" mass="35138">MASATGNRALDAVLATALDAVIVMDEDGIVTGWNDIACRIFGWSADDVIGMRMSDFIIPERHRDAHEKGLAHYLATGEGPVLDQHIEIDAMHRAGHEVPIELSITHTKEFGTPIFLGFLRDITERRLADERQKLLIGELNHRIKNLLSVISAVASQTARSSQTIEQFSHAFLGRIESLGRAHSLFTDSNWQHASLEETVSTVLTSVIGEDKRVAIKGNDVLLDTMSTSALAMVLHELATNALKYGALSGSDGRVDLGWLADGAKVVLRWREHCSMPVTPPEKKGFGTQMIDASVRQLGGTAEADWHPDGLEFRVQFPVNGD</sequence>
<organism evidence="9 10">
    <name type="scientific">Sphingomicrobium lutaoense</name>
    <dbReference type="NCBI Taxonomy" id="515949"/>
    <lineage>
        <taxon>Bacteria</taxon>
        <taxon>Pseudomonadati</taxon>
        <taxon>Pseudomonadota</taxon>
        <taxon>Alphaproteobacteria</taxon>
        <taxon>Sphingomonadales</taxon>
        <taxon>Sphingomonadaceae</taxon>
        <taxon>Sphingomicrobium</taxon>
    </lineage>
</organism>
<evidence type="ECO:0000256" key="4">
    <source>
        <dbReference type="ARBA" id="ARBA00022679"/>
    </source>
</evidence>
<dbReference type="Proteomes" id="UP000578569">
    <property type="component" value="Unassembled WGS sequence"/>
</dbReference>
<keyword evidence="6" id="KW-0418">Kinase</keyword>
<evidence type="ECO:0000259" key="8">
    <source>
        <dbReference type="PROSITE" id="PS50112"/>
    </source>
</evidence>
<dbReference type="Gene3D" id="3.30.565.10">
    <property type="entry name" value="Histidine kinase-like ATPase, C-terminal domain"/>
    <property type="match status" value="1"/>
</dbReference>
<dbReference type="InterPro" id="IPR013767">
    <property type="entry name" value="PAS_fold"/>
</dbReference>
<dbReference type="SMART" id="SM00911">
    <property type="entry name" value="HWE_HK"/>
    <property type="match status" value="1"/>
</dbReference>
<dbReference type="Pfam" id="PF00989">
    <property type="entry name" value="PAS"/>
    <property type="match status" value="1"/>
</dbReference>
<name>A0A839YRZ5_9SPHN</name>
<gene>
    <name evidence="9" type="ORF">FHS50_000084</name>
</gene>
<dbReference type="InterPro" id="IPR000014">
    <property type="entry name" value="PAS"/>
</dbReference>
<evidence type="ECO:0000313" key="9">
    <source>
        <dbReference type="EMBL" id="MBB3763061.1"/>
    </source>
</evidence>
<evidence type="ECO:0000256" key="5">
    <source>
        <dbReference type="ARBA" id="ARBA00022741"/>
    </source>
</evidence>
<keyword evidence="3" id="KW-0597">Phosphoprotein</keyword>
<evidence type="ECO:0000256" key="2">
    <source>
        <dbReference type="ARBA" id="ARBA00012438"/>
    </source>
</evidence>
<protein>
    <recommendedName>
        <fullName evidence="2">histidine kinase</fullName>
        <ecNumber evidence="2">2.7.13.3</ecNumber>
    </recommendedName>
</protein>
<keyword evidence="7" id="KW-0067">ATP-binding</keyword>
<dbReference type="PANTHER" id="PTHR41523">
    <property type="entry name" value="TWO-COMPONENT SYSTEM SENSOR PROTEIN"/>
    <property type="match status" value="1"/>
</dbReference>
<comment type="catalytic activity">
    <reaction evidence="1">
        <text>ATP + protein L-histidine = ADP + protein N-phospho-L-histidine.</text>
        <dbReference type="EC" id="2.7.13.3"/>
    </reaction>
</comment>
<evidence type="ECO:0000256" key="7">
    <source>
        <dbReference type="ARBA" id="ARBA00022840"/>
    </source>
</evidence>
<keyword evidence="10" id="KW-1185">Reference proteome</keyword>
<dbReference type="Gene3D" id="3.30.450.20">
    <property type="entry name" value="PAS domain"/>
    <property type="match status" value="1"/>
</dbReference>
<proteinExistence type="predicted"/>
<dbReference type="SMART" id="SM00091">
    <property type="entry name" value="PAS"/>
    <property type="match status" value="1"/>
</dbReference>
<dbReference type="InterPro" id="IPR036890">
    <property type="entry name" value="HATPase_C_sf"/>
</dbReference>
<dbReference type="GO" id="GO:0004673">
    <property type="term" value="F:protein histidine kinase activity"/>
    <property type="evidence" value="ECO:0007669"/>
    <property type="project" value="UniProtKB-EC"/>
</dbReference>
<reference evidence="9 10" key="1">
    <citation type="submission" date="2020-08" db="EMBL/GenBank/DDBJ databases">
        <title>Genomic Encyclopedia of Type Strains, Phase IV (KMG-IV): sequencing the most valuable type-strain genomes for metagenomic binning, comparative biology and taxonomic classification.</title>
        <authorList>
            <person name="Goeker M."/>
        </authorList>
    </citation>
    <scope>NUCLEOTIDE SEQUENCE [LARGE SCALE GENOMIC DNA]</scope>
    <source>
        <strain evidence="9 10">DSM 24194</strain>
    </source>
</reference>
<dbReference type="GO" id="GO:0005524">
    <property type="term" value="F:ATP binding"/>
    <property type="evidence" value="ECO:0007669"/>
    <property type="project" value="UniProtKB-KW"/>
</dbReference>
<dbReference type="RefSeq" id="WP_183932391.1">
    <property type="nucleotide sequence ID" value="NZ_JACICF010000001.1"/>
</dbReference>
<dbReference type="InterPro" id="IPR035965">
    <property type="entry name" value="PAS-like_dom_sf"/>
</dbReference>
<dbReference type="PROSITE" id="PS50112">
    <property type="entry name" value="PAS"/>
    <property type="match status" value="1"/>
</dbReference>
<dbReference type="InterPro" id="IPR011102">
    <property type="entry name" value="Sig_transdc_His_kinase_HWE"/>
</dbReference>
<dbReference type="EC" id="2.7.13.3" evidence="2"/>
<evidence type="ECO:0000256" key="3">
    <source>
        <dbReference type="ARBA" id="ARBA00022553"/>
    </source>
</evidence>
<dbReference type="SUPFAM" id="SSF55785">
    <property type="entry name" value="PYP-like sensor domain (PAS domain)"/>
    <property type="match status" value="1"/>
</dbReference>
<evidence type="ECO:0000256" key="6">
    <source>
        <dbReference type="ARBA" id="ARBA00022777"/>
    </source>
</evidence>
<accession>A0A839YRZ5</accession>
<dbReference type="EMBL" id="JACICF010000001">
    <property type="protein sequence ID" value="MBB3763061.1"/>
    <property type="molecule type" value="Genomic_DNA"/>
</dbReference>
<dbReference type="NCBIfam" id="TIGR00229">
    <property type="entry name" value="sensory_box"/>
    <property type="match status" value="1"/>
</dbReference>